<organism evidence="9 10">
    <name type="scientific">Aspergillus coremiiformis</name>
    <dbReference type="NCBI Taxonomy" id="138285"/>
    <lineage>
        <taxon>Eukaryota</taxon>
        <taxon>Fungi</taxon>
        <taxon>Dikarya</taxon>
        <taxon>Ascomycota</taxon>
        <taxon>Pezizomycotina</taxon>
        <taxon>Eurotiomycetes</taxon>
        <taxon>Eurotiomycetidae</taxon>
        <taxon>Eurotiales</taxon>
        <taxon>Aspergillaceae</taxon>
        <taxon>Aspergillus</taxon>
        <taxon>Aspergillus subgen. Circumdati</taxon>
    </lineage>
</organism>
<keyword evidence="6 8" id="KW-0503">Monooxygenase</keyword>
<comment type="cofactor">
    <cofactor evidence="1 7">
        <name>heme</name>
        <dbReference type="ChEBI" id="CHEBI:30413"/>
    </cofactor>
</comment>
<name>A0A5N6Z6U6_9EURO</name>
<dbReference type="PRINTS" id="PR00463">
    <property type="entry name" value="EP450I"/>
</dbReference>
<dbReference type="Pfam" id="PF00067">
    <property type="entry name" value="p450"/>
    <property type="match status" value="1"/>
</dbReference>
<evidence type="ECO:0000256" key="6">
    <source>
        <dbReference type="ARBA" id="ARBA00023033"/>
    </source>
</evidence>
<dbReference type="InterPro" id="IPR047146">
    <property type="entry name" value="Cyt_P450_E_CYP52_fungi"/>
</dbReference>
<dbReference type="EMBL" id="ML739099">
    <property type="protein sequence ID" value="KAE8353391.1"/>
    <property type="molecule type" value="Genomic_DNA"/>
</dbReference>
<reference evidence="10" key="1">
    <citation type="submission" date="2019-04" db="EMBL/GenBank/DDBJ databases">
        <title>Friends and foes A comparative genomics studyof 23 Aspergillus species from section Flavi.</title>
        <authorList>
            <consortium name="DOE Joint Genome Institute"/>
            <person name="Kjaerbolling I."/>
            <person name="Vesth T."/>
            <person name="Frisvad J.C."/>
            <person name="Nybo J.L."/>
            <person name="Theobald S."/>
            <person name="Kildgaard S."/>
            <person name="Isbrandt T."/>
            <person name="Kuo A."/>
            <person name="Sato A."/>
            <person name="Lyhne E.K."/>
            <person name="Kogle M.E."/>
            <person name="Wiebenga A."/>
            <person name="Kun R.S."/>
            <person name="Lubbers R.J."/>
            <person name="Makela M.R."/>
            <person name="Barry K."/>
            <person name="Chovatia M."/>
            <person name="Clum A."/>
            <person name="Daum C."/>
            <person name="Haridas S."/>
            <person name="He G."/>
            <person name="LaButti K."/>
            <person name="Lipzen A."/>
            <person name="Mondo S."/>
            <person name="Riley R."/>
            <person name="Salamov A."/>
            <person name="Simmons B.A."/>
            <person name="Magnuson J.K."/>
            <person name="Henrissat B."/>
            <person name="Mortensen U.H."/>
            <person name="Larsen T.O."/>
            <person name="Devries R.P."/>
            <person name="Grigoriev I.V."/>
            <person name="Machida M."/>
            <person name="Baker S.E."/>
            <person name="Andersen M.R."/>
        </authorList>
    </citation>
    <scope>NUCLEOTIDE SEQUENCE [LARGE SCALE GENOMIC DNA]</scope>
    <source>
        <strain evidence="10">CBS 553.77</strain>
    </source>
</reference>
<evidence type="ECO:0000256" key="7">
    <source>
        <dbReference type="PIRSR" id="PIRSR602401-1"/>
    </source>
</evidence>
<dbReference type="GO" id="GO:0005506">
    <property type="term" value="F:iron ion binding"/>
    <property type="evidence" value="ECO:0007669"/>
    <property type="project" value="InterPro"/>
</dbReference>
<dbReference type="OrthoDB" id="1470350at2759"/>
<evidence type="ECO:0000313" key="10">
    <source>
        <dbReference type="Proteomes" id="UP000327118"/>
    </source>
</evidence>
<protein>
    <submittedName>
        <fullName evidence="9">Cytochrome P450</fullName>
    </submittedName>
</protein>
<gene>
    <name evidence="9" type="ORF">BDV28DRAFT_157077</name>
</gene>
<dbReference type="Gene3D" id="1.10.630.10">
    <property type="entry name" value="Cytochrome P450"/>
    <property type="match status" value="1"/>
</dbReference>
<accession>A0A5N6Z6U6</accession>
<feature type="binding site" description="axial binding residue" evidence="7">
    <location>
        <position position="458"/>
    </location>
    <ligand>
        <name>heme</name>
        <dbReference type="ChEBI" id="CHEBI:30413"/>
    </ligand>
    <ligandPart>
        <name>Fe</name>
        <dbReference type="ChEBI" id="CHEBI:18248"/>
    </ligandPart>
</feature>
<keyword evidence="10" id="KW-1185">Reference proteome</keyword>
<evidence type="ECO:0000256" key="5">
    <source>
        <dbReference type="ARBA" id="ARBA00023004"/>
    </source>
</evidence>
<proteinExistence type="inferred from homology"/>
<dbReference type="AlphaFoldDB" id="A0A5N6Z6U6"/>
<dbReference type="GO" id="GO:0020037">
    <property type="term" value="F:heme binding"/>
    <property type="evidence" value="ECO:0007669"/>
    <property type="project" value="InterPro"/>
</dbReference>
<dbReference type="GO" id="GO:0004497">
    <property type="term" value="F:monooxygenase activity"/>
    <property type="evidence" value="ECO:0007669"/>
    <property type="project" value="UniProtKB-KW"/>
</dbReference>
<dbReference type="PRINTS" id="PR00385">
    <property type="entry name" value="P450"/>
</dbReference>
<dbReference type="InterPro" id="IPR001128">
    <property type="entry name" value="Cyt_P450"/>
</dbReference>
<keyword evidence="7 8" id="KW-0349">Heme</keyword>
<keyword evidence="4 8" id="KW-0560">Oxidoreductase</keyword>
<evidence type="ECO:0000256" key="2">
    <source>
        <dbReference type="ARBA" id="ARBA00010617"/>
    </source>
</evidence>
<dbReference type="SUPFAM" id="SSF48264">
    <property type="entry name" value="Cytochrome P450"/>
    <property type="match status" value="1"/>
</dbReference>
<dbReference type="PANTHER" id="PTHR24287:SF17">
    <property type="entry name" value="P450, PUTATIVE (EUROFUNG)-RELATED"/>
    <property type="match status" value="1"/>
</dbReference>
<keyword evidence="3 7" id="KW-0479">Metal-binding</keyword>
<dbReference type="Proteomes" id="UP000327118">
    <property type="component" value="Unassembled WGS sequence"/>
</dbReference>
<evidence type="ECO:0000256" key="4">
    <source>
        <dbReference type="ARBA" id="ARBA00023002"/>
    </source>
</evidence>
<comment type="similarity">
    <text evidence="2 8">Belongs to the cytochrome P450 family.</text>
</comment>
<evidence type="ECO:0000256" key="1">
    <source>
        <dbReference type="ARBA" id="ARBA00001971"/>
    </source>
</evidence>
<sequence>MIPELPSLIKTSILALVGAGIFFLVRRLQQGRQLRELSRQHGCESPPSESDFQYDLFGIAKAIELGAHFRRRTSLLYTNTLFRKYGETYVSNVLGYRLIFTCNAENIKHLFSKGFADYDSSPLRKPLFAPITPHGIFTVDGPDWRKAREQLRNQLSSLPKIIDLRLCERHFQAFRQRVPHNGKAFDIQPCIFSLSLDIQSSFTLGECVDALSFTQSPANKRFVKDLLLVKDRIANDGFRGPLRHLYPRQSFRDSCMRARQHVMDRAIRAAEKQANNCGMQGTNEQSAKGYAFMRGLSTKIDDASQLTDQSLSILLANDSMGTTLSGLLFSLSQNPRVVHKLRASILESIGLTPPKFAQLGRLQYVRCVLHEALRLYPPAAFNARVANKTATLPRGGGSDASLPVLVRKGDTVVFSTWARHRLGRDFGENPENFIPERWEHLSGDMAGFIPFNKGPRVCPGQHYAMVVLTYVVARIFQTFSTVINYNTHPWRERISMTLENENGVMVGLS</sequence>
<dbReference type="InterPro" id="IPR036396">
    <property type="entry name" value="Cyt_P450_sf"/>
</dbReference>
<keyword evidence="5 7" id="KW-0408">Iron</keyword>
<dbReference type="PANTHER" id="PTHR24287">
    <property type="entry name" value="P450, PUTATIVE (EUROFUNG)-RELATED"/>
    <property type="match status" value="1"/>
</dbReference>
<evidence type="ECO:0000313" key="9">
    <source>
        <dbReference type="EMBL" id="KAE8353391.1"/>
    </source>
</evidence>
<dbReference type="GO" id="GO:0016705">
    <property type="term" value="F:oxidoreductase activity, acting on paired donors, with incorporation or reduction of molecular oxygen"/>
    <property type="evidence" value="ECO:0007669"/>
    <property type="project" value="InterPro"/>
</dbReference>
<evidence type="ECO:0000256" key="3">
    <source>
        <dbReference type="ARBA" id="ARBA00022723"/>
    </source>
</evidence>
<evidence type="ECO:0000256" key="8">
    <source>
        <dbReference type="RuleBase" id="RU000461"/>
    </source>
</evidence>
<dbReference type="InterPro" id="IPR017972">
    <property type="entry name" value="Cyt_P450_CS"/>
</dbReference>
<dbReference type="InterPro" id="IPR002401">
    <property type="entry name" value="Cyt_P450_E_grp-I"/>
</dbReference>
<dbReference type="PROSITE" id="PS00086">
    <property type="entry name" value="CYTOCHROME_P450"/>
    <property type="match status" value="1"/>
</dbReference>